<reference evidence="1 2" key="1">
    <citation type="journal article" date="2020" name="Int. J. Syst. Evol. Microbiol.">
        <title>Novel acetic acid bacteria from cider fermentations: Acetobacter conturbans sp. nov. and Acetobacter fallax sp. nov.</title>
        <authorList>
            <person name="Sombolestani A.S."/>
            <person name="Cleenwerck I."/>
            <person name="Cnockaert M."/>
            <person name="Borremans W."/>
            <person name="Wieme A.D."/>
            <person name="De Vuyst L."/>
            <person name="Vandamme P."/>
        </authorList>
    </citation>
    <scope>NUCLEOTIDE SEQUENCE [LARGE SCALE GENOMIC DNA]</scope>
    <source>
        <strain evidence="1 2">LMG 30640</strain>
    </source>
</reference>
<organism evidence="1 2">
    <name type="scientific">Acetobacter musti</name>
    <dbReference type="NCBI Taxonomy" id="864732"/>
    <lineage>
        <taxon>Bacteria</taxon>
        <taxon>Pseudomonadati</taxon>
        <taxon>Pseudomonadota</taxon>
        <taxon>Alphaproteobacteria</taxon>
        <taxon>Acetobacterales</taxon>
        <taxon>Acetobacteraceae</taxon>
        <taxon>Acetobacter</taxon>
    </lineage>
</organism>
<protein>
    <submittedName>
        <fullName evidence="1">Uncharacterized protein</fullName>
    </submittedName>
</protein>
<comment type="caution">
    <text evidence="1">The sequence shown here is derived from an EMBL/GenBank/DDBJ whole genome shotgun (WGS) entry which is preliminary data.</text>
</comment>
<proteinExistence type="predicted"/>
<keyword evidence="2" id="KW-1185">Reference proteome</keyword>
<dbReference type="EMBL" id="WOTB01000013">
    <property type="protein sequence ID" value="NHN85150.1"/>
    <property type="molecule type" value="Genomic_DNA"/>
</dbReference>
<name>A0ABX0JRH4_9PROT</name>
<accession>A0ABX0JRH4</accession>
<evidence type="ECO:0000313" key="1">
    <source>
        <dbReference type="EMBL" id="NHN85150.1"/>
    </source>
</evidence>
<sequence length="48" mass="5355">MRGLSLFSSVSYNHMTYGSNVSIMDGDGIFHDVHGAKMTGYPRVRYKA</sequence>
<dbReference type="Proteomes" id="UP000635278">
    <property type="component" value="Unassembled WGS sequence"/>
</dbReference>
<dbReference type="RefSeq" id="WP_173583545.1">
    <property type="nucleotide sequence ID" value="NZ_WOTB01000013.1"/>
</dbReference>
<evidence type="ECO:0000313" key="2">
    <source>
        <dbReference type="Proteomes" id="UP000635278"/>
    </source>
</evidence>
<gene>
    <name evidence="1" type="ORF">GOB93_10925</name>
</gene>